<reference evidence="3 4" key="1">
    <citation type="journal article" date="2019" name="Int. J. Syst. Evol. Microbiol.">
        <title>The Global Catalogue of Microorganisms (GCM) 10K type strain sequencing project: providing services to taxonomists for standard genome sequencing and annotation.</title>
        <authorList>
            <consortium name="The Broad Institute Genomics Platform"/>
            <consortium name="The Broad Institute Genome Sequencing Center for Infectious Disease"/>
            <person name="Wu L."/>
            <person name="Ma J."/>
        </authorList>
    </citation>
    <scope>NUCLEOTIDE SEQUENCE [LARGE SCALE GENOMIC DNA]</scope>
    <source>
        <strain evidence="3 4">PSRA2</strain>
    </source>
</reference>
<proteinExistence type="predicted"/>
<dbReference type="Pfam" id="PF07760">
    <property type="entry name" value="DUF1616"/>
    <property type="match status" value="1"/>
</dbReference>
<evidence type="ECO:0000313" key="4">
    <source>
        <dbReference type="Proteomes" id="UP001596406"/>
    </source>
</evidence>
<feature type="transmembrane region" description="Helical" evidence="1">
    <location>
        <begin position="39"/>
        <end position="62"/>
    </location>
</feature>
<dbReference type="Proteomes" id="UP001596406">
    <property type="component" value="Unassembled WGS sequence"/>
</dbReference>
<protein>
    <submittedName>
        <fullName evidence="3">DUF1616 domain-containing protein</fullName>
    </submittedName>
</protein>
<comment type="caution">
    <text evidence="3">The sequence shown here is derived from an EMBL/GenBank/DDBJ whole genome shotgun (WGS) entry which is preliminary data.</text>
</comment>
<keyword evidence="1" id="KW-1133">Transmembrane helix</keyword>
<sequence length="311" mass="31955">MARSDGRERRLPTDLAVVVAALVAYAALAPLGLRETPLGVVLGLPFVLLLPGYVVVAALFPTATGGEAYADRSAPRLGFGERLLLSVGTSVLLTVALALALAFSRVDVTPLSTLTALGLATLLGTVVAAVRRARVRPAHRFSPDGRRVVAAVAAPLRARGRGALALNVVLVGCAVVALAGAGYALATVDESGGEAFTELSLEDGDGTRLADDTVAPGEAVTVGVTNQEGERTRYTLVVSYVPEDGGPAVEGDRRSLSLADGESASRTIAPTPPGEGSYRAEFLLYRGDAPERPVDEADEAVHVWVAGEGGP</sequence>
<dbReference type="InterPro" id="IPR011674">
    <property type="entry name" value="DUF1616"/>
</dbReference>
<keyword evidence="1" id="KW-0812">Transmembrane</keyword>
<organism evidence="3 4">
    <name type="scientific">Halomarina ordinaria</name>
    <dbReference type="NCBI Taxonomy" id="3033939"/>
    <lineage>
        <taxon>Archaea</taxon>
        <taxon>Methanobacteriati</taxon>
        <taxon>Methanobacteriota</taxon>
        <taxon>Stenosarchaea group</taxon>
        <taxon>Halobacteria</taxon>
        <taxon>Halobacteriales</taxon>
        <taxon>Natronomonadaceae</taxon>
        <taxon>Halomarina</taxon>
    </lineage>
</organism>
<evidence type="ECO:0000259" key="2">
    <source>
        <dbReference type="Pfam" id="PF07760"/>
    </source>
</evidence>
<feature type="transmembrane region" description="Helical" evidence="1">
    <location>
        <begin position="164"/>
        <end position="186"/>
    </location>
</feature>
<evidence type="ECO:0000256" key="1">
    <source>
        <dbReference type="SAM" id="Phobius"/>
    </source>
</evidence>
<feature type="domain" description="DUF1616" evidence="2">
    <location>
        <begin position="17"/>
        <end position="305"/>
    </location>
</feature>
<evidence type="ECO:0000313" key="3">
    <source>
        <dbReference type="EMBL" id="MFC6835899.1"/>
    </source>
</evidence>
<gene>
    <name evidence="3" type="ORF">ACFQHK_05180</name>
</gene>
<feature type="transmembrane region" description="Helical" evidence="1">
    <location>
        <begin position="12"/>
        <end position="33"/>
    </location>
</feature>
<dbReference type="AlphaFoldDB" id="A0ABD5UAW1"/>
<name>A0ABD5UAW1_9EURY</name>
<dbReference type="EMBL" id="JBHSXM010000001">
    <property type="protein sequence ID" value="MFC6835899.1"/>
    <property type="molecule type" value="Genomic_DNA"/>
</dbReference>
<keyword evidence="4" id="KW-1185">Reference proteome</keyword>
<dbReference type="RefSeq" id="WP_304447594.1">
    <property type="nucleotide sequence ID" value="NZ_JARRAH010000001.1"/>
</dbReference>
<feature type="transmembrane region" description="Helical" evidence="1">
    <location>
        <begin position="109"/>
        <end position="130"/>
    </location>
</feature>
<keyword evidence="1" id="KW-0472">Membrane</keyword>
<feature type="transmembrane region" description="Helical" evidence="1">
    <location>
        <begin position="83"/>
        <end position="103"/>
    </location>
</feature>
<accession>A0ABD5UAW1</accession>